<reference evidence="2" key="1">
    <citation type="journal article" date="2020" name="Nature">
        <title>Giant virus diversity and host interactions through global metagenomics.</title>
        <authorList>
            <person name="Schulz F."/>
            <person name="Roux S."/>
            <person name="Paez-Espino D."/>
            <person name="Jungbluth S."/>
            <person name="Walsh D.A."/>
            <person name="Denef V.J."/>
            <person name="McMahon K.D."/>
            <person name="Konstantinidis K.T."/>
            <person name="Eloe-Fadrosh E.A."/>
            <person name="Kyrpides N.C."/>
            <person name="Woyke T."/>
        </authorList>
    </citation>
    <scope>NUCLEOTIDE SEQUENCE</scope>
    <source>
        <strain evidence="2">GVMAG-M-3300020192-26</strain>
    </source>
</reference>
<organism evidence="2">
    <name type="scientific">viral metagenome</name>
    <dbReference type="NCBI Taxonomy" id="1070528"/>
    <lineage>
        <taxon>unclassified sequences</taxon>
        <taxon>metagenomes</taxon>
        <taxon>organismal metagenomes</taxon>
    </lineage>
</organism>
<keyword evidence="1" id="KW-0812">Transmembrane</keyword>
<evidence type="ECO:0000313" key="2">
    <source>
        <dbReference type="EMBL" id="QHT00825.1"/>
    </source>
</evidence>
<evidence type="ECO:0000256" key="1">
    <source>
        <dbReference type="SAM" id="Phobius"/>
    </source>
</evidence>
<sequence length="256" mass="29600">MISKKILNVLALLSIIAIIIYFYYNGNDDKKEEPKIEDKQINRRKRRRVISKKNKKKVRFNDNVKYHYYDTSDPIGDKIDIDLILSQKKVVPVLKEAKIDIIEEEPLNIVKPINLEEENADDTWDTSFGQPLITKKESRCHFDKMQKSNRKYEKSMSEFTEYQVDRSSIVEPEFKIDPFKPSTKSGNLKNQKIKDIYDMQVAAPKAAPKRIKKVTSDLITYENDSENNGGLIQGTNLHGFDSHSSIFGDAAFGNEF</sequence>
<accession>A0A6C0CAV5</accession>
<proteinExistence type="predicted"/>
<keyword evidence="1" id="KW-0472">Membrane</keyword>
<dbReference type="AlphaFoldDB" id="A0A6C0CAV5"/>
<protein>
    <submittedName>
        <fullName evidence="2">Uncharacterized protein</fullName>
    </submittedName>
</protein>
<name>A0A6C0CAV5_9ZZZZ</name>
<feature type="transmembrane region" description="Helical" evidence="1">
    <location>
        <begin position="7"/>
        <end position="24"/>
    </location>
</feature>
<keyword evidence="1" id="KW-1133">Transmembrane helix</keyword>
<dbReference type="EMBL" id="MN739359">
    <property type="protein sequence ID" value="QHT00825.1"/>
    <property type="molecule type" value="Genomic_DNA"/>
</dbReference>